<dbReference type="RefSeq" id="WP_227230958.1">
    <property type="nucleotide sequence ID" value="NZ_JAJCVJ010000003.1"/>
</dbReference>
<dbReference type="InterPro" id="IPR036388">
    <property type="entry name" value="WH-like_DNA-bd_sf"/>
</dbReference>
<keyword evidence="2" id="KW-1185">Reference proteome</keyword>
<proteinExistence type="predicted"/>
<accession>A0ABD5RFP8</accession>
<dbReference type="AlphaFoldDB" id="A0ABD5RFP8"/>
<evidence type="ECO:0000313" key="1">
    <source>
        <dbReference type="EMBL" id="MFC5368900.1"/>
    </source>
</evidence>
<reference evidence="1 2" key="1">
    <citation type="journal article" date="2019" name="Int. J. Syst. Evol. Microbiol.">
        <title>The Global Catalogue of Microorganisms (GCM) 10K type strain sequencing project: providing services to taxonomists for standard genome sequencing and annotation.</title>
        <authorList>
            <consortium name="The Broad Institute Genomics Platform"/>
            <consortium name="The Broad Institute Genome Sequencing Center for Infectious Disease"/>
            <person name="Wu L."/>
            <person name="Ma J."/>
        </authorList>
    </citation>
    <scope>NUCLEOTIDE SEQUENCE [LARGE SCALE GENOMIC DNA]</scope>
    <source>
        <strain evidence="1 2">CGMCC 1.12237</strain>
    </source>
</reference>
<dbReference type="SUPFAM" id="SSF46785">
    <property type="entry name" value="Winged helix' DNA-binding domain"/>
    <property type="match status" value="1"/>
</dbReference>
<organism evidence="1 2">
    <name type="scientific">Salinirubrum litoreum</name>
    <dbReference type="NCBI Taxonomy" id="1126234"/>
    <lineage>
        <taxon>Archaea</taxon>
        <taxon>Methanobacteriati</taxon>
        <taxon>Methanobacteriota</taxon>
        <taxon>Stenosarchaea group</taxon>
        <taxon>Halobacteria</taxon>
        <taxon>Halobacteriales</taxon>
        <taxon>Haloferacaceae</taxon>
        <taxon>Salinirubrum</taxon>
    </lineage>
</organism>
<dbReference type="InterPro" id="IPR036390">
    <property type="entry name" value="WH_DNA-bd_sf"/>
</dbReference>
<dbReference type="Proteomes" id="UP001596201">
    <property type="component" value="Unassembled WGS sequence"/>
</dbReference>
<gene>
    <name evidence="1" type="ORF">ACFPJ5_18395</name>
</gene>
<protein>
    <submittedName>
        <fullName evidence="1">ArsR family transcriptional regulator</fullName>
    </submittedName>
</protein>
<dbReference type="Gene3D" id="1.10.10.10">
    <property type="entry name" value="Winged helix-like DNA-binding domain superfamily/Winged helix DNA-binding domain"/>
    <property type="match status" value="1"/>
</dbReference>
<comment type="caution">
    <text evidence="1">The sequence shown here is derived from an EMBL/GenBank/DDBJ whole genome shotgun (WGS) entry which is preliminary data.</text>
</comment>
<evidence type="ECO:0000313" key="2">
    <source>
        <dbReference type="Proteomes" id="UP001596201"/>
    </source>
</evidence>
<dbReference type="EMBL" id="JBHSKX010000004">
    <property type="protein sequence ID" value="MFC5368900.1"/>
    <property type="molecule type" value="Genomic_DNA"/>
</dbReference>
<name>A0ABD5RFP8_9EURY</name>
<sequence>MSPRRERDDDAANAGKVPVRAVLAVFEERSDRARPLTATDIMDAVGCSRRTAHNKLNELVEEGRLETRKVGSRSRVWWVPMVSDEPPATDEPDPLASLPIDDVDLPGTGKTLRAREEALLAAYEYIQEYPEAKKSDFLQDVFPEHPAEYETAEGWWNALQPALAELPGVDPPKERGHVWHFLGG</sequence>